<dbReference type="InterPro" id="IPR004045">
    <property type="entry name" value="Glutathione_S-Trfase_N"/>
</dbReference>
<evidence type="ECO:0000256" key="2">
    <source>
        <dbReference type="ARBA" id="ARBA00012452"/>
    </source>
</evidence>
<dbReference type="Pfam" id="PF00043">
    <property type="entry name" value="GST_C"/>
    <property type="match status" value="1"/>
</dbReference>
<dbReference type="InterPro" id="IPR040079">
    <property type="entry name" value="Glutathione_S-Trfase"/>
</dbReference>
<keyword evidence="3" id="KW-0808">Transferase</keyword>
<dbReference type="SUPFAM" id="SSF52833">
    <property type="entry name" value="Thioredoxin-like"/>
    <property type="match status" value="1"/>
</dbReference>
<dbReference type="FunFam" id="1.20.1050.10:FF:000004">
    <property type="entry name" value="Glutathione S-transferase F2"/>
    <property type="match status" value="1"/>
</dbReference>
<dbReference type="GO" id="GO:0005737">
    <property type="term" value="C:cytoplasm"/>
    <property type="evidence" value="ECO:0007669"/>
    <property type="project" value="TreeGrafter"/>
</dbReference>
<dbReference type="SFLD" id="SFLDG01154">
    <property type="entry name" value="Main.5:_Phi-like"/>
    <property type="match status" value="1"/>
</dbReference>
<name>A0A0D6R1P8_ARACU</name>
<evidence type="ECO:0000256" key="3">
    <source>
        <dbReference type="ARBA" id="ARBA00022679"/>
    </source>
</evidence>
<dbReference type="EMBL" id="GCKF01036839">
    <property type="protein sequence ID" value="JAG96616.1"/>
    <property type="molecule type" value="Transcribed_RNA"/>
</dbReference>
<dbReference type="GO" id="GO:0004364">
    <property type="term" value="F:glutathione transferase activity"/>
    <property type="evidence" value="ECO:0007669"/>
    <property type="project" value="UniProtKB-EC"/>
</dbReference>
<dbReference type="PROSITE" id="PS50404">
    <property type="entry name" value="GST_NTER"/>
    <property type="match status" value="1"/>
</dbReference>
<dbReference type="SUPFAM" id="SSF47616">
    <property type="entry name" value="GST C-terminal domain-like"/>
    <property type="match status" value="1"/>
</dbReference>
<dbReference type="GO" id="GO:0043295">
    <property type="term" value="F:glutathione binding"/>
    <property type="evidence" value="ECO:0007669"/>
    <property type="project" value="TreeGrafter"/>
</dbReference>
<dbReference type="PROSITE" id="PS51257">
    <property type="entry name" value="PROKAR_LIPOPROTEIN"/>
    <property type="match status" value="1"/>
</dbReference>
<evidence type="ECO:0000259" key="5">
    <source>
        <dbReference type="PROSITE" id="PS50404"/>
    </source>
</evidence>
<sequence length="215" mass="23886">MATIKVHGTPVSTATSVVLACLHEKQIEYELVPVDPFKGEHKQPPFLALNPFGLVPAIQDGDLTLFESRAIIKYLAKKYESQGSNLLGSTFVEETLVEQWSQVEAQSFSGPYNAVVTQIMVMPIMGGETDEGVVESNLEKLKKVLDVYEDKLSKTKYLAGNSFSLADLQHLASINYLVNACGKGEIITSRKFVSAWWEDISSRPSWKKVLDMRKS</sequence>
<dbReference type="GO" id="GO:0006749">
    <property type="term" value="P:glutathione metabolic process"/>
    <property type="evidence" value="ECO:0007669"/>
    <property type="project" value="TreeGrafter"/>
</dbReference>
<dbReference type="AlphaFoldDB" id="A0A0D6R1P8"/>
<evidence type="ECO:0000256" key="4">
    <source>
        <dbReference type="ARBA" id="ARBA00047960"/>
    </source>
</evidence>
<dbReference type="EC" id="2.5.1.18" evidence="2"/>
<evidence type="ECO:0000259" key="6">
    <source>
        <dbReference type="PROSITE" id="PS50405"/>
    </source>
</evidence>
<comment type="similarity">
    <text evidence="1">Belongs to the GST superfamily. Phi family.</text>
</comment>
<evidence type="ECO:0000256" key="1">
    <source>
        <dbReference type="ARBA" id="ARBA00010128"/>
    </source>
</evidence>
<dbReference type="InterPro" id="IPR034347">
    <property type="entry name" value="GST_Phi_C"/>
</dbReference>
<dbReference type="SFLD" id="SFLDS00019">
    <property type="entry name" value="Glutathione_Transferase_(cytos"/>
    <property type="match status" value="1"/>
</dbReference>
<evidence type="ECO:0000313" key="7">
    <source>
        <dbReference type="EMBL" id="JAG96616.1"/>
    </source>
</evidence>
<comment type="catalytic activity">
    <reaction evidence="4">
        <text>RX + glutathione = an S-substituted glutathione + a halide anion + H(+)</text>
        <dbReference type="Rhea" id="RHEA:16437"/>
        <dbReference type="ChEBI" id="CHEBI:15378"/>
        <dbReference type="ChEBI" id="CHEBI:16042"/>
        <dbReference type="ChEBI" id="CHEBI:17792"/>
        <dbReference type="ChEBI" id="CHEBI:57925"/>
        <dbReference type="ChEBI" id="CHEBI:90779"/>
        <dbReference type="EC" id="2.5.1.18"/>
    </reaction>
</comment>
<dbReference type="PANTHER" id="PTHR43900">
    <property type="entry name" value="GLUTATHIONE S-TRANSFERASE RHO"/>
    <property type="match status" value="1"/>
</dbReference>
<reference evidence="7" key="1">
    <citation type="submission" date="2015-03" db="EMBL/GenBank/DDBJ databases">
        <title>A transcriptome of Araucaria cunninghamii, an australian fine timber species.</title>
        <authorList>
            <person name="Jing Yi C.J.Y."/>
            <person name="Yin San L.Y.S."/>
            <person name="Abdul Karim S.S."/>
            <person name="Wan Azmi N.N."/>
            <person name="Hercus R.R."/>
            <person name="Croft L.L."/>
        </authorList>
    </citation>
    <scope>NUCLEOTIDE SEQUENCE</scope>
    <source>
        <strain evidence="7">MI0301</strain>
        <tissue evidence="7">Leaf</tissue>
    </source>
</reference>
<organism evidence="7">
    <name type="scientific">Araucaria cunninghamii</name>
    <name type="common">Hoop pine</name>
    <name type="synonym">Moreton Bay pine</name>
    <dbReference type="NCBI Taxonomy" id="56994"/>
    <lineage>
        <taxon>Eukaryota</taxon>
        <taxon>Viridiplantae</taxon>
        <taxon>Streptophyta</taxon>
        <taxon>Embryophyta</taxon>
        <taxon>Tracheophyta</taxon>
        <taxon>Spermatophyta</taxon>
        <taxon>Pinopsida</taxon>
        <taxon>Pinidae</taxon>
        <taxon>Conifers II</taxon>
        <taxon>Araucariales</taxon>
        <taxon>Araucariaceae</taxon>
        <taxon>Araucaria</taxon>
    </lineage>
</organism>
<dbReference type="InterPro" id="IPR036249">
    <property type="entry name" value="Thioredoxin-like_sf"/>
</dbReference>
<dbReference type="SFLD" id="SFLDG00358">
    <property type="entry name" value="Main_(cytGST)"/>
    <property type="match status" value="1"/>
</dbReference>
<feature type="domain" description="GST C-terminal" evidence="6">
    <location>
        <begin position="90"/>
        <end position="215"/>
    </location>
</feature>
<proteinExistence type="inferred from homology"/>
<dbReference type="CDD" id="cd03053">
    <property type="entry name" value="GST_N_Phi"/>
    <property type="match status" value="1"/>
</dbReference>
<dbReference type="InterPro" id="IPR004046">
    <property type="entry name" value="GST_C"/>
</dbReference>
<dbReference type="Pfam" id="PF02798">
    <property type="entry name" value="GST_N"/>
    <property type="match status" value="1"/>
</dbReference>
<dbReference type="FunFam" id="3.40.30.10:FF:000016">
    <property type="entry name" value="Glutathione S-transferase F2"/>
    <property type="match status" value="1"/>
</dbReference>
<dbReference type="InterPro" id="IPR010987">
    <property type="entry name" value="Glutathione-S-Trfase_C-like"/>
</dbReference>
<protein>
    <recommendedName>
        <fullName evidence="2">glutathione transferase</fullName>
        <ecNumber evidence="2">2.5.1.18</ecNumber>
    </recommendedName>
</protein>
<dbReference type="Gene3D" id="3.40.30.10">
    <property type="entry name" value="Glutaredoxin"/>
    <property type="match status" value="1"/>
</dbReference>
<dbReference type="GO" id="GO:0009636">
    <property type="term" value="P:response to toxic substance"/>
    <property type="evidence" value="ECO:0007669"/>
    <property type="project" value="UniProtKB-ARBA"/>
</dbReference>
<dbReference type="Gene3D" id="1.20.1050.10">
    <property type="match status" value="1"/>
</dbReference>
<dbReference type="PROSITE" id="PS50405">
    <property type="entry name" value="GST_CTER"/>
    <property type="match status" value="1"/>
</dbReference>
<feature type="domain" description="GST N-terminal" evidence="5">
    <location>
        <begin position="2"/>
        <end position="83"/>
    </location>
</feature>
<dbReference type="CDD" id="cd03187">
    <property type="entry name" value="GST_C_Phi"/>
    <property type="match status" value="1"/>
</dbReference>
<dbReference type="InterPro" id="IPR036282">
    <property type="entry name" value="Glutathione-S-Trfase_C_sf"/>
</dbReference>
<accession>A0A0D6R1P8</accession>
<dbReference type="PANTHER" id="PTHR43900:SF3">
    <property type="entry name" value="GLUTATHIONE S-TRANSFERASE RHO"/>
    <property type="match status" value="1"/>
</dbReference>